<dbReference type="STRING" id="1312852.EG19_07585"/>
<protein>
    <submittedName>
        <fullName evidence="2">Uncharacterized protein</fullName>
    </submittedName>
</protein>
<organism evidence="2 3">
    <name type="scientific">Thermoanaerobaculum aquaticum</name>
    <dbReference type="NCBI Taxonomy" id="1312852"/>
    <lineage>
        <taxon>Bacteria</taxon>
        <taxon>Pseudomonadati</taxon>
        <taxon>Acidobacteriota</taxon>
        <taxon>Thermoanaerobaculia</taxon>
        <taxon>Thermoanaerobaculales</taxon>
        <taxon>Thermoanaerobaculaceae</taxon>
        <taxon>Thermoanaerobaculum</taxon>
    </lineage>
</organism>
<evidence type="ECO:0000313" key="2">
    <source>
        <dbReference type="EMBL" id="KDA54840.1"/>
    </source>
</evidence>
<evidence type="ECO:0000313" key="3">
    <source>
        <dbReference type="Proteomes" id="UP000027284"/>
    </source>
</evidence>
<sequence length="167" mass="18378">MPFIQFIPGGGNQKIQATLTAKGLLGLSADAVKAFGLENATHVLLFFDPERRALGLRAARPDESGALKITRRKRVTSLSIRALLEQYRLVVPGKLIMEPQFDEKENLVIIPLLGVRMRPGRRPSAPKPKVVRRPARKAAAAPARRRGRPRKAAAEAAPARRGRPRKS</sequence>
<dbReference type="AlphaFoldDB" id="A0A062Y242"/>
<gene>
    <name evidence="2" type="ORF">EG19_07585</name>
</gene>
<evidence type="ECO:0000256" key="1">
    <source>
        <dbReference type="SAM" id="MobiDB-lite"/>
    </source>
</evidence>
<dbReference type="RefSeq" id="WP_038046622.1">
    <property type="nucleotide sequence ID" value="NZ_JMFG01000003.1"/>
</dbReference>
<keyword evidence="3" id="KW-1185">Reference proteome</keyword>
<feature type="region of interest" description="Disordered" evidence="1">
    <location>
        <begin position="118"/>
        <end position="167"/>
    </location>
</feature>
<dbReference type="Proteomes" id="UP000027284">
    <property type="component" value="Unassembled WGS sequence"/>
</dbReference>
<name>A0A062Y242_9BACT</name>
<proteinExistence type="predicted"/>
<dbReference type="EMBL" id="JMFG01000003">
    <property type="protein sequence ID" value="KDA54840.1"/>
    <property type="molecule type" value="Genomic_DNA"/>
</dbReference>
<comment type="caution">
    <text evidence="2">The sequence shown here is derived from an EMBL/GenBank/DDBJ whole genome shotgun (WGS) entry which is preliminary data.</text>
</comment>
<reference evidence="2 3" key="1">
    <citation type="submission" date="2014-04" db="EMBL/GenBank/DDBJ databases">
        <title>The Genome Sequence of Thermoanaerobaculum aquaticum MP-01, The First Cultivated Group 23 Acidobacterium.</title>
        <authorList>
            <person name="Stamps B.W."/>
            <person name="Losey N.A."/>
            <person name="Lawson P.A."/>
            <person name="Stevenson B.S."/>
        </authorList>
    </citation>
    <scope>NUCLEOTIDE SEQUENCE [LARGE SCALE GENOMIC DNA]</scope>
    <source>
        <strain evidence="2 3">MP-01</strain>
    </source>
</reference>
<accession>A0A062Y242</accession>
<feature type="non-terminal residue" evidence="2">
    <location>
        <position position="167"/>
    </location>
</feature>